<dbReference type="GO" id="GO:0061575">
    <property type="term" value="F:cyclin-dependent protein serine/threonine kinase activator activity"/>
    <property type="evidence" value="ECO:0007669"/>
    <property type="project" value="InterPro"/>
</dbReference>
<evidence type="ECO:0000256" key="7">
    <source>
        <dbReference type="ARBA" id="ARBA00046278"/>
    </source>
</evidence>
<feature type="region of interest" description="Disordered" evidence="8">
    <location>
        <begin position="1"/>
        <end position="33"/>
    </location>
</feature>
<dbReference type="EnsemblMetazoa" id="AFUN016027-RA">
    <property type="protein sequence ID" value="AFUN016027-PA"/>
    <property type="gene ID" value="AFUN016027"/>
</dbReference>
<dbReference type="GO" id="GO:0012505">
    <property type="term" value="C:endomembrane system"/>
    <property type="evidence" value="ECO:0007669"/>
    <property type="project" value="UniProtKB-SubCell"/>
</dbReference>
<keyword evidence="4" id="KW-0597">Phosphoprotein</keyword>
<dbReference type="InterPro" id="IPR036915">
    <property type="entry name" value="Cyclin-like_sf"/>
</dbReference>
<dbReference type="GO" id="GO:0007411">
    <property type="term" value="P:axon guidance"/>
    <property type="evidence" value="ECO:0007669"/>
    <property type="project" value="TreeGrafter"/>
</dbReference>
<dbReference type="Pfam" id="PF03261">
    <property type="entry name" value="CDK5_activator"/>
    <property type="match status" value="1"/>
</dbReference>
<dbReference type="GO" id="GO:0030426">
    <property type="term" value="C:growth cone"/>
    <property type="evidence" value="ECO:0007669"/>
    <property type="project" value="TreeGrafter"/>
</dbReference>
<accession>A0A1I8JU71</accession>
<dbReference type="VEuPathDB" id="VectorBase:AFUN2_009110"/>
<protein>
    <recommendedName>
        <fullName evidence="10">Cyclin-dependent kinase 5 activator</fullName>
    </recommendedName>
</protein>
<dbReference type="GO" id="GO:0019901">
    <property type="term" value="F:protein kinase binding"/>
    <property type="evidence" value="ECO:0007669"/>
    <property type="project" value="TreeGrafter"/>
</dbReference>
<dbReference type="SUPFAM" id="SSF47954">
    <property type="entry name" value="Cyclin-like"/>
    <property type="match status" value="1"/>
</dbReference>
<evidence type="ECO:0000313" key="9">
    <source>
        <dbReference type="EnsemblMetazoa" id="AFUN016027-PA"/>
    </source>
</evidence>
<dbReference type="PANTHER" id="PTHR23401:SF0">
    <property type="entry name" value="CYCLIN-DEPENDENT KINASE 5 ACTIVATOR"/>
    <property type="match status" value="1"/>
</dbReference>
<feature type="compositionally biased region" description="Polar residues" evidence="8">
    <location>
        <begin position="54"/>
        <end position="65"/>
    </location>
</feature>
<dbReference type="STRING" id="62324.A0A1I8JU71"/>
<dbReference type="GO" id="GO:0005737">
    <property type="term" value="C:cytoplasm"/>
    <property type="evidence" value="ECO:0007669"/>
    <property type="project" value="TreeGrafter"/>
</dbReference>
<feature type="region of interest" description="Disordered" evidence="8">
    <location>
        <begin position="48"/>
        <end position="121"/>
    </location>
</feature>
<dbReference type="PANTHER" id="PTHR23401">
    <property type="entry name" value="CYCLIN DEPENDANT KINASE-5 ACTIVATOR"/>
    <property type="match status" value="1"/>
</dbReference>
<keyword evidence="3" id="KW-1003">Cell membrane</keyword>
<sequence length="570" mass="62530">MGTVLSFSPRERRPIYSTHHHSAGTLSSSNSADFPLNNYSYEQLNNAKNRESAQTKPPNLIQTVPNNNNNNNSHGLNMSKDDCKNNNSSSANLLGSHGNNNAGAGNNNHSNNNNNNNNTSNNLLLLQQTHQNNIISGSANINNINNNISGGNNNNGNSIQERNNNNNNSADSARILSEKNALEKNLKKHSLFINALSWKRLAASHGKKKLDNNKNKSANLATATSFRTPLTDTIHPLLDKNKNLQQSQSFTQTISSQQLQQQQQQPATIVLSQSGSGVAGQQSSGAGSQSVVGLGASGATLGLANQQSQQQHHLHQQHGQLVVAQQQQQQQQQQAVYFTPRGPKALLALDLVRANNTNPLSQPDKLAQKLPLQLPMPLQPIVNQQHNIPMAQQLHHGHGPRKTVIQASTSELLKCLGMFLHDRCRKLRDFQAGDAVMWLRAVDRSLLLQGWQDVAFINPANVVFVYMLVRELVDGEETKEAELQAAVLTCLYLSYSYMGNEISYPLKPFLVEDSKDKFWDRCLLIVNRLSSNMLRINAEPGFFTEIFTELKACGMNSNANAGGNLPCGAA</sequence>
<comment type="similarity">
    <text evidence="2">Belongs to the cyclin-dependent kinase 5 activator family.</text>
</comment>
<dbReference type="AlphaFoldDB" id="A0A1I8JU71"/>
<comment type="subcellular location">
    <subcellularLocation>
        <location evidence="1">Cell membrane</location>
        <topology evidence="1">Lipid-anchor</topology>
    </subcellularLocation>
    <subcellularLocation>
        <location evidence="7">Endomembrane system</location>
        <topology evidence="7">Lipid-anchor</topology>
        <orientation evidence="7">Cytoplasmic side</orientation>
    </subcellularLocation>
</comment>
<feature type="compositionally biased region" description="Polar residues" evidence="8">
    <location>
        <begin position="24"/>
        <end position="33"/>
    </location>
</feature>
<name>A0A1I8JU71_ANOFN</name>
<keyword evidence="5" id="KW-0472">Membrane</keyword>
<dbReference type="InterPro" id="IPR004944">
    <property type="entry name" value="CDK5_activator"/>
</dbReference>
<proteinExistence type="inferred from homology"/>
<dbReference type="VEuPathDB" id="VectorBase:AFUN016027"/>
<dbReference type="GO" id="GO:0005886">
    <property type="term" value="C:plasma membrane"/>
    <property type="evidence" value="ECO:0007669"/>
    <property type="project" value="UniProtKB-SubCell"/>
</dbReference>
<evidence type="ECO:0000256" key="5">
    <source>
        <dbReference type="ARBA" id="ARBA00023136"/>
    </source>
</evidence>
<dbReference type="FunFam" id="1.10.472.10:FF:000025">
    <property type="entry name" value="Cyclin-dependent kinase 5 activator"/>
    <property type="match status" value="1"/>
</dbReference>
<evidence type="ECO:0000256" key="8">
    <source>
        <dbReference type="SAM" id="MobiDB-lite"/>
    </source>
</evidence>
<evidence type="ECO:0000256" key="1">
    <source>
        <dbReference type="ARBA" id="ARBA00004193"/>
    </source>
</evidence>
<evidence type="ECO:0000256" key="3">
    <source>
        <dbReference type="ARBA" id="ARBA00022475"/>
    </source>
</evidence>
<evidence type="ECO:0000256" key="6">
    <source>
        <dbReference type="ARBA" id="ARBA00023288"/>
    </source>
</evidence>
<evidence type="ECO:0000256" key="2">
    <source>
        <dbReference type="ARBA" id="ARBA00010175"/>
    </source>
</evidence>
<organism evidence="9">
    <name type="scientific">Anopheles funestus</name>
    <name type="common">African malaria mosquito</name>
    <dbReference type="NCBI Taxonomy" id="62324"/>
    <lineage>
        <taxon>Eukaryota</taxon>
        <taxon>Metazoa</taxon>
        <taxon>Ecdysozoa</taxon>
        <taxon>Arthropoda</taxon>
        <taxon>Hexapoda</taxon>
        <taxon>Insecta</taxon>
        <taxon>Pterygota</taxon>
        <taxon>Neoptera</taxon>
        <taxon>Endopterygota</taxon>
        <taxon>Diptera</taxon>
        <taxon>Nematocera</taxon>
        <taxon>Culicoidea</taxon>
        <taxon>Culicidae</taxon>
        <taxon>Anophelinae</taxon>
        <taxon>Anopheles</taxon>
    </lineage>
</organism>
<evidence type="ECO:0000256" key="4">
    <source>
        <dbReference type="ARBA" id="ARBA00022553"/>
    </source>
</evidence>
<dbReference type="Gene3D" id="1.10.472.10">
    <property type="entry name" value="Cyclin-like"/>
    <property type="match status" value="1"/>
</dbReference>
<keyword evidence="6" id="KW-0449">Lipoprotein</keyword>
<dbReference type="GO" id="GO:0016533">
    <property type="term" value="C:protein kinase 5 complex"/>
    <property type="evidence" value="ECO:0007669"/>
    <property type="project" value="InterPro"/>
</dbReference>
<evidence type="ECO:0008006" key="10">
    <source>
        <dbReference type="Google" id="ProtNLM"/>
    </source>
</evidence>
<reference evidence="9" key="1">
    <citation type="submission" date="2020-05" db="UniProtKB">
        <authorList>
            <consortium name="EnsemblMetazoa"/>
        </authorList>
    </citation>
    <scope>IDENTIFICATION</scope>
    <source>
        <strain evidence="9">FUMOZ</strain>
    </source>
</reference>
<feature type="compositionally biased region" description="Low complexity" evidence="8">
    <location>
        <begin position="85"/>
        <end position="121"/>
    </location>
</feature>